<gene>
    <name evidence="2" type="ORF">E4K67_27435</name>
</gene>
<sequence>MLAADFSRFVLIPLFVLNMGAMLITLQMKKKTKPEFSGNLNILYLIENIIGLGCAIGLSYIAFFG</sequence>
<keyword evidence="1" id="KW-0812">Transmembrane</keyword>
<keyword evidence="1" id="KW-1133">Transmembrane helix</keyword>
<comment type="caution">
    <text evidence="2">The sequence shown here is derived from an EMBL/GenBank/DDBJ whole genome shotgun (WGS) entry which is preliminary data.</text>
</comment>
<organism evidence="2 3">
    <name type="scientific">Desulfosporosinus fructosivorans</name>
    <dbReference type="NCBI Taxonomy" id="2018669"/>
    <lineage>
        <taxon>Bacteria</taxon>
        <taxon>Bacillati</taxon>
        <taxon>Bacillota</taxon>
        <taxon>Clostridia</taxon>
        <taxon>Eubacteriales</taxon>
        <taxon>Desulfitobacteriaceae</taxon>
        <taxon>Desulfosporosinus</taxon>
    </lineage>
</organism>
<keyword evidence="3" id="KW-1185">Reference proteome</keyword>
<feature type="transmembrane region" description="Helical" evidence="1">
    <location>
        <begin position="40"/>
        <end position="63"/>
    </location>
</feature>
<protein>
    <submittedName>
        <fullName evidence="2">Uncharacterized protein</fullName>
    </submittedName>
</protein>
<keyword evidence="1" id="KW-0472">Membrane</keyword>
<accession>A0A4Z0QYD7</accession>
<dbReference type="Proteomes" id="UP000298460">
    <property type="component" value="Unassembled WGS sequence"/>
</dbReference>
<reference evidence="2 3" key="1">
    <citation type="submission" date="2019-03" db="EMBL/GenBank/DDBJ databases">
        <title>Draft Genome Sequence of Desulfosporosinus fructosivorans Strain 63.6F, Isolated from Marine Sediment in the Baltic Sea.</title>
        <authorList>
            <person name="Hausmann B."/>
            <person name="Vandieken V."/>
            <person name="Pjevac P."/>
            <person name="Schreck K."/>
            <person name="Herbold C.W."/>
            <person name="Loy A."/>
        </authorList>
    </citation>
    <scope>NUCLEOTIDE SEQUENCE [LARGE SCALE GENOMIC DNA]</scope>
    <source>
        <strain evidence="2 3">63.6F</strain>
    </source>
</reference>
<dbReference type="EMBL" id="SPQQ01000021">
    <property type="protein sequence ID" value="TGE35045.1"/>
    <property type="molecule type" value="Genomic_DNA"/>
</dbReference>
<dbReference type="AlphaFoldDB" id="A0A4Z0QYD7"/>
<dbReference type="OrthoDB" id="1799164at2"/>
<name>A0A4Z0QYD7_9FIRM</name>
<evidence type="ECO:0000256" key="1">
    <source>
        <dbReference type="SAM" id="Phobius"/>
    </source>
</evidence>
<evidence type="ECO:0000313" key="2">
    <source>
        <dbReference type="EMBL" id="TGE35045.1"/>
    </source>
</evidence>
<dbReference type="RefSeq" id="WP_135552625.1">
    <property type="nucleotide sequence ID" value="NZ_SPQQ01000021.1"/>
</dbReference>
<evidence type="ECO:0000313" key="3">
    <source>
        <dbReference type="Proteomes" id="UP000298460"/>
    </source>
</evidence>
<proteinExistence type="predicted"/>
<feature type="transmembrane region" description="Helical" evidence="1">
    <location>
        <begin position="6"/>
        <end position="28"/>
    </location>
</feature>